<dbReference type="EC" id="2.8.3.-" evidence="2"/>
<dbReference type="InterPro" id="IPR051908">
    <property type="entry name" value="Ribosomal_N-acetyltransferase"/>
</dbReference>
<accession>A0A655AL18</accession>
<dbReference type="InterPro" id="IPR000182">
    <property type="entry name" value="GNAT_dom"/>
</dbReference>
<dbReference type="EMBL" id="CNGE01000994">
    <property type="protein sequence ID" value="CKT58726.1"/>
    <property type="molecule type" value="Genomic_DNA"/>
</dbReference>
<dbReference type="GO" id="GO:0008999">
    <property type="term" value="F:protein-N-terminal-alanine acetyltransferase activity"/>
    <property type="evidence" value="ECO:0007669"/>
    <property type="project" value="TreeGrafter"/>
</dbReference>
<organism evidence="2 3">
    <name type="scientific">Mycobacterium tuberculosis</name>
    <dbReference type="NCBI Taxonomy" id="1773"/>
    <lineage>
        <taxon>Bacteria</taxon>
        <taxon>Bacillati</taxon>
        <taxon>Actinomycetota</taxon>
        <taxon>Actinomycetes</taxon>
        <taxon>Mycobacteriales</taxon>
        <taxon>Mycobacteriaceae</taxon>
        <taxon>Mycobacterium</taxon>
        <taxon>Mycobacterium tuberculosis complex</taxon>
    </lineage>
</organism>
<reference evidence="2 3" key="1">
    <citation type="submission" date="2015-03" db="EMBL/GenBank/DDBJ databases">
        <authorList>
            <consortium name="Pathogen Informatics"/>
        </authorList>
    </citation>
    <scope>NUCLEOTIDE SEQUENCE [LARGE SCALE GENOMIC DNA]</scope>
    <source>
        <strain evidence="2 3">Bir 172</strain>
    </source>
</reference>
<dbReference type="InterPro" id="IPR016181">
    <property type="entry name" value="Acyl_CoA_acyltransferase"/>
</dbReference>
<evidence type="ECO:0000313" key="2">
    <source>
        <dbReference type="EMBL" id="CKT58726.1"/>
    </source>
</evidence>
<keyword evidence="2" id="KW-0012">Acyltransferase</keyword>
<feature type="domain" description="N-acetyltransferase" evidence="1">
    <location>
        <begin position="4"/>
        <end position="58"/>
    </location>
</feature>
<proteinExistence type="predicted"/>
<dbReference type="PANTHER" id="PTHR43441">
    <property type="entry name" value="RIBOSOMAL-PROTEIN-SERINE ACETYLTRANSFERASE"/>
    <property type="match status" value="1"/>
</dbReference>
<dbReference type="PANTHER" id="PTHR43441:SF11">
    <property type="entry name" value="RIBOSOMAL-PROTEIN-SERINE ACETYLTRANSFERASE"/>
    <property type="match status" value="1"/>
</dbReference>
<evidence type="ECO:0000259" key="1">
    <source>
        <dbReference type="Pfam" id="PF13302"/>
    </source>
</evidence>
<dbReference type="GO" id="GO:1990189">
    <property type="term" value="F:protein N-terminal-serine acetyltransferase activity"/>
    <property type="evidence" value="ECO:0007669"/>
    <property type="project" value="TreeGrafter"/>
</dbReference>
<dbReference type="Proteomes" id="UP000048948">
    <property type="component" value="Unassembled WGS sequence"/>
</dbReference>
<dbReference type="EC" id="2.3.1.-" evidence="2"/>
<evidence type="ECO:0000313" key="3">
    <source>
        <dbReference type="Proteomes" id="UP000048948"/>
    </source>
</evidence>
<gene>
    <name evidence="2" type="ORF">ERS027646_03842</name>
</gene>
<dbReference type="Pfam" id="PF13302">
    <property type="entry name" value="Acetyltransf_3"/>
    <property type="match status" value="1"/>
</dbReference>
<name>A0A655AL18_MYCTX</name>
<dbReference type="Gene3D" id="3.40.630.30">
    <property type="match status" value="1"/>
</dbReference>
<dbReference type="AlphaFoldDB" id="A0A655AL18"/>
<protein>
    <submittedName>
        <fullName evidence="2">Gcn5-related N-acetyltransferase</fullName>
        <ecNumber evidence="2">2.3.1.-</ecNumber>
        <ecNumber evidence="2">2.8.3.-</ecNumber>
    </submittedName>
</protein>
<dbReference type="SUPFAM" id="SSF55729">
    <property type="entry name" value="Acyl-CoA N-acyltransferases (Nat)"/>
    <property type="match status" value="1"/>
</dbReference>
<sequence>MDSGSWLGLRYQGHGYGTEMRAAVLYFAFAELEAQVATSRSFVDNPASIAVSRRNGYRDNGLDRVAREGAMAEALLFRLTRDDWQRHRTVEVRVDGFDRCRPLFGPLEPPRY</sequence>
<keyword evidence="2" id="KW-0808">Transferase</keyword>
<dbReference type="GO" id="GO:0005737">
    <property type="term" value="C:cytoplasm"/>
    <property type="evidence" value="ECO:0007669"/>
    <property type="project" value="TreeGrafter"/>
</dbReference>